<evidence type="ECO:0000256" key="2">
    <source>
        <dbReference type="SAM" id="MobiDB-lite"/>
    </source>
</evidence>
<evidence type="ECO:0000256" key="1">
    <source>
        <dbReference type="ARBA" id="ARBA00009207"/>
    </source>
</evidence>
<dbReference type="OMA" id="PIPWLQN"/>
<accession>A0A3E2HJ18</accession>
<feature type="compositionally biased region" description="Acidic residues" evidence="2">
    <location>
        <begin position="343"/>
        <end position="355"/>
    </location>
</feature>
<dbReference type="OrthoDB" id="341898at2759"/>
<dbReference type="Proteomes" id="UP000258309">
    <property type="component" value="Unassembled WGS sequence"/>
</dbReference>
<feature type="region of interest" description="Disordered" evidence="2">
    <location>
        <begin position="1"/>
        <end position="23"/>
    </location>
</feature>
<feature type="compositionally biased region" description="Basic and acidic residues" evidence="2">
    <location>
        <begin position="407"/>
        <end position="454"/>
    </location>
</feature>
<comment type="similarity">
    <text evidence="1">Belongs to the PPP4R2 family.</text>
</comment>
<comment type="caution">
    <text evidence="3">The sequence shown here is derived from an EMBL/GenBank/DDBJ whole genome shotgun (WGS) entry which is preliminary data.</text>
</comment>
<feature type="compositionally biased region" description="Acidic residues" evidence="2">
    <location>
        <begin position="457"/>
        <end position="466"/>
    </location>
</feature>
<feature type="compositionally biased region" description="Low complexity" evidence="2">
    <location>
        <begin position="52"/>
        <end position="95"/>
    </location>
</feature>
<dbReference type="GO" id="GO:0005737">
    <property type="term" value="C:cytoplasm"/>
    <property type="evidence" value="ECO:0007669"/>
    <property type="project" value="TreeGrafter"/>
</dbReference>
<dbReference type="InterPro" id="IPR015267">
    <property type="entry name" value="PPP4R2"/>
</dbReference>
<sequence length="466" mass="49643">MDIDTDDEILRSLADGQTMDYSQWPALLSRLIPRLEKIVTTEFPLPSFSNRPPSQSQTSSSLPQSSPPLLTSQPDTSTPNAAKPSSQESTTSTDSTNKENNPPPVSQATTATTITSSTSTIPAGTLPPEVRQLLISIIDTLQSLFSTYPPHTIQRLAELLLMPRTHHRSLPAYLHALDRVVHVTSGANIFPLPPAVPDPLSSSSVLLNGPSTRPDPLSISWGNPTSQLPNSNFGGDESLGGALLTPIPWLRNDSTMGDQVDDIEAEVRTESTETIDGPNGVGGIETVSVSVNGVSSPRESRTGNTGTSAEASATGFRAEGAVTQGELLRQEQRAGVIPAAQLEDTDAEGLGEEDEVPHARGPEEIGMEDMGPQSHSTSSPLAGMQGIDLEAAVGRRAEITPDDEGNDDTRMDMDVERETPKREAEEDLASEGKRLREDDNGKENADNGGEEKGGESSIEDEQTSEI</sequence>
<feature type="compositionally biased region" description="Low complexity" evidence="2">
    <location>
        <begin position="108"/>
        <end position="121"/>
    </location>
</feature>
<protein>
    <submittedName>
        <fullName evidence="3">Uncharacterized protein</fullName>
    </submittedName>
</protein>
<feature type="region of interest" description="Disordered" evidence="2">
    <location>
        <begin position="342"/>
        <end position="466"/>
    </location>
</feature>
<dbReference type="STRING" id="5539.A0A3E2HJ18"/>
<evidence type="ECO:0000313" key="4">
    <source>
        <dbReference type="Proteomes" id="UP000258309"/>
    </source>
</evidence>
<organism evidence="3 4">
    <name type="scientific">Scytalidium lignicola</name>
    <name type="common">Hyphomycete</name>
    <dbReference type="NCBI Taxonomy" id="5539"/>
    <lineage>
        <taxon>Eukaryota</taxon>
        <taxon>Fungi</taxon>
        <taxon>Dikarya</taxon>
        <taxon>Ascomycota</taxon>
        <taxon>Pezizomycotina</taxon>
        <taxon>Leotiomycetes</taxon>
        <taxon>Leotiomycetes incertae sedis</taxon>
        <taxon>Scytalidium</taxon>
    </lineage>
</organism>
<name>A0A3E2HJ18_SCYLI</name>
<dbReference type="EMBL" id="NCSJ02000038">
    <property type="protein sequence ID" value="RFU33295.1"/>
    <property type="molecule type" value="Genomic_DNA"/>
</dbReference>
<feature type="region of interest" description="Disordered" evidence="2">
    <location>
        <begin position="43"/>
        <end position="125"/>
    </location>
</feature>
<dbReference type="AlphaFoldDB" id="A0A3E2HJ18"/>
<evidence type="ECO:0000313" key="3">
    <source>
        <dbReference type="EMBL" id="RFU33295.1"/>
    </source>
</evidence>
<dbReference type="PANTHER" id="PTHR16487:SF0">
    <property type="entry name" value="PROTEIN PHOSPHATASE 4 REGULATORY SUBUNIT 2-RELATED"/>
    <property type="match status" value="1"/>
</dbReference>
<feature type="non-terminal residue" evidence="3">
    <location>
        <position position="466"/>
    </location>
</feature>
<feature type="non-terminal residue" evidence="3">
    <location>
        <position position="1"/>
    </location>
</feature>
<dbReference type="GO" id="GO:0030289">
    <property type="term" value="C:protein phosphatase 4 complex"/>
    <property type="evidence" value="ECO:0007669"/>
    <property type="project" value="InterPro"/>
</dbReference>
<keyword evidence="4" id="KW-1185">Reference proteome</keyword>
<dbReference type="GO" id="GO:0005634">
    <property type="term" value="C:nucleus"/>
    <property type="evidence" value="ECO:0007669"/>
    <property type="project" value="TreeGrafter"/>
</dbReference>
<proteinExistence type="inferred from homology"/>
<reference evidence="3 4" key="1">
    <citation type="submission" date="2018-05" db="EMBL/GenBank/DDBJ databases">
        <title>Draft genome sequence of Scytalidium lignicola DSM 105466, a ubiquitous saprotrophic fungus.</title>
        <authorList>
            <person name="Buettner E."/>
            <person name="Gebauer A.M."/>
            <person name="Hofrichter M."/>
            <person name="Liers C."/>
            <person name="Kellner H."/>
        </authorList>
    </citation>
    <scope>NUCLEOTIDE SEQUENCE [LARGE SCALE GENOMIC DNA]</scope>
    <source>
        <strain evidence="3 4">DSM 105466</strain>
    </source>
</reference>
<dbReference type="GO" id="GO:0019888">
    <property type="term" value="F:protein phosphatase regulator activity"/>
    <property type="evidence" value="ECO:0007669"/>
    <property type="project" value="InterPro"/>
</dbReference>
<gene>
    <name evidence="3" type="ORF">B7463_g3093</name>
</gene>
<dbReference type="PANTHER" id="PTHR16487">
    <property type="entry name" value="PPP4R2-RELATED PROTEIN"/>
    <property type="match status" value="1"/>
</dbReference>